<dbReference type="Gene3D" id="3.40.640.10">
    <property type="entry name" value="Type I PLP-dependent aspartate aminotransferase-like (Major domain)"/>
    <property type="match status" value="1"/>
</dbReference>
<comment type="similarity">
    <text evidence="3">Belongs to the class-I pyridoxal-phosphate-dependent aminotransferase family.</text>
</comment>
<dbReference type="PROSITE" id="PS00105">
    <property type="entry name" value="AA_TRANSFER_CLASS_1"/>
    <property type="match status" value="1"/>
</dbReference>
<keyword evidence="2" id="KW-0663">Pyridoxal phosphate</keyword>
<evidence type="ECO:0000313" key="5">
    <source>
        <dbReference type="EMBL" id="KJY48385.1"/>
    </source>
</evidence>
<dbReference type="RefSeq" id="WP_052696331.1">
    <property type="nucleotide sequence ID" value="NZ_JBHTHW010000005.1"/>
</dbReference>
<dbReference type="PANTHER" id="PTHR42885:SF1">
    <property type="entry name" value="THREONINE-PHOSPHATE DECARBOXYLASE"/>
    <property type="match status" value="1"/>
</dbReference>
<dbReference type="AlphaFoldDB" id="A0A0F4KPN8"/>
<dbReference type="InterPro" id="IPR004839">
    <property type="entry name" value="Aminotransferase_I/II_large"/>
</dbReference>
<proteinExistence type="inferred from homology"/>
<organism evidence="5 6">
    <name type="scientific">Bombilactobacillus mellis</name>
    <dbReference type="NCBI Taxonomy" id="1218508"/>
    <lineage>
        <taxon>Bacteria</taxon>
        <taxon>Bacillati</taxon>
        <taxon>Bacillota</taxon>
        <taxon>Bacilli</taxon>
        <taxon>Lactobacillales</taxon>
        <taxon>Lactobacillaceae</taxon>
        <taxon>Bombilactobacillus</taxon>
    </lineage>
</organism>
<dbReference type="EC" id="2.6.1.-" evidence="3"/>
<dbReference type="Pfam" id="PF00155">
    <property type="entry name" value="Aminotran_1_2"/>
    <property type="match status" value="1"/>
</dbReference>
<dbReference type="Gene3D" id="3.90.1150.10">
    <property type="entry name" value="Aspartate Aminotransferase, domain 1"/>
    <property type="match status" value="1"/>
</dbReference>
<evidence type="ECO:0000259" key="4">
    <source>
        <dbReference type="Pfam" id="PF00155"/>
    </source>
</evidence>
<name>A0A0F4KPN8_9LACO</name>
<comment type="cofactor">
    <cofactor evidence="1 3">
        <name>pyridoxal 5'-phosphate</name>
        <dbReference type="ChEBI" id="CHEBI:597326"/>
    </cofactor>
</comment>
<keyword evidence="3" id="KW-0032">Aminotransferase</keyword>
<evidence type="ECO:0000256" key="2">
    <source>
        <dbReference type="ARBA" id="ARBA00022898"/>
    </source>
</evidence>
<evidence type="ECO:0000313" key="6">
    <source>
        <dbReference type="Proteomes" id="UP000033695"/>
    </source>
</evidence>
<protein>
    <recommendedName>
        <fullName evidence="3">Aminotransferase</fullName>
        <ecNumber evidence="3">2.6.1.-</ecNumber>
    </recommendedName>
</protein>
<dbReference type="PATRIC" id="fig|1218508.4.peg.1437"/>
<dbReference type="GO" id="GO:0008483">
    <property type="term" value="F:transaminase activity"/>
    <property type="evidence" value="ECO:0007669"/>
    <property type="project" value="UniProtKB-KW"/>
</dbReference>
<keyword evidence="3" id="KW-0808">Transferase</keyword>
<dbReference type="SUPFAM" id="SSF53383">
    <property type="entry name" value="PLP-dependent transferases"/>
    <property type="match status" value="1"/>
</dbReference>
<sequence length="358" mass="41171">MIHGGNIDKISRQLKVPSHKLLDFSANLNPLGVPAELKDTLLESLKEIRYYPDPEYVQLRTAIARYHKVDLQTVFVGNGAVQLIFEIANALSYGHGLVLAPTFSEYEHALKRAHVQVHHYCLREENNFQLVMTDLIAYLHLHSEIKTIYLANPNNPTGNLITIADLKKLVVFCNQNQRYLILDEAFINLVCIKNSSYGPFLNINDNVFIVYSATKFFAIPGLRLGYCLIKNPKLQKLLVAQIEPWSVNILAARFGAEMFQAKDYIQKTNQWFTKQQPLLYQQLKSLSALKVYPSTTNFFLFQCSQLNLKNKLLDYKIMIRQCEDYYGLGPNYFRVALRNAAENKYLIKCLHQCLEKGK</sequence>
<dbReference type="STRING" id="1218508.JG29_14450"/>
<dbReference type="EMBL" id="JXBZ01000009">
    <property type="protein sequence ID" value="KJY48385.1"/>
    <property type="molecule type" value="Genomic_DNA"/>
</dbReference>
<dbReference type="CDD" id="cd00609">
    <property type="entry name" value="AAT_like"/>
    <property type="match status" value="1"/>
</dbReference>
<feature type="domain" description="Aminotransferase class I/classII large" evidence="4">
    <location>
        <begin position="20"/>
        <end position="348"/>
    </location>
</feature>
<accession>A0A0F4KPN8</accession>
<evidence type="ECO:0000256" key="3">
    <source>
        <dbReference type="RuleBase" id="RU000481"/>
    </source>
</evidence>
<keyword evidence="6" id="KW-1185">Reference proteome</keyword>
<gene>
    <name evidence="5" type="primary">cobD2</name>
    <name evidence="5" type="ORF">JG29_14450</name>
</gene>
<dbReference type="GO" id="GO:0030170">
    <property type="term" value="F:pyridoxal phosphate binding"/>
    <property type="evidence" value="ECO:0007669"/>
    <property type="project" value="InterPro"/>
</dbReference>
<dbReference type="InterPro" id="IPR015424">
    <property type="entry name" value="PyrdxlP-dep_Trfase"/>
</dbReference>
<dbReference type="Proteomes" id="UP000033695">
    <property type="component" value="Unassembled WGS sequence"/>
</dbReference>
<reference evidence="5 6" key="1">
    <citation type="submission" date="2014-12" db="EMBL/GenBank/DDBJ databases">
        <title>Comparative genomics of the lactic acid bacteria isolated from the honey bee gut.</title>
        <authorList>
            <person name="Ellegaard K.M."/>
            <person name="Tamarit D."/>
            <person name="Javelind E."/>
            <person name="Olofsson T."/>
            <person name="Andersson S.G."/>
            <person name="Vasquez A."/>
        </authorList>
    </citation>
    <scope>NUCLEOTIDE SEQUENCE [LARGE SCALE GENOMIC DNA]</scope>
    <source>
        <strain evidence="5 6">Hon2</strain>
    </source>
</reference>
<dbReference type="PANTHER" id="PTHR42885">
    <property type="entry name" value="HISTIDINOL-PHOSPHATE AMINOTRANSFERASE-RELATED"/>
    <property type="match status" value="1"/>
</dbReference>
<dbReference type="HOGENOM" id="CLU_017584_3_2_9"/>
<dbReference type="InterPro" id="IPR004838">
    <property type="entry name" value="NHTrfase_class1_PyrdxlP-BS"/>
</dbReference>
<evidence type="ECO:0000256" key="1">
    <source>
        <dbReference type="ARBA" id="ARBA00001933"/>
    </source>
</evidence>
<dbReference type="InterPro" id="IPR015422">
    <property type="entry name" value="PyrdxlP-dep_Trfase_small"/>
</dbReference>
<comment type="caution">
    <text evidence="5">The sequence shown here is derived from an EMBL/GenBank/DDBJ whole genome shotgun (WGS) entry which is preliminary data.</text>
</comment>
<dbReference type="InterPro" id="IPR015421">
    <property type="entry name" value="PyrdxlP-dep_Trfase_major"/>
</dbReference>